<gene>
    <name evidence="1" type="ORF">METZ01_LOCUS389310</name>
</gene>
<reference evidence="1" key="1">
    <citation type="submission" date="2018-05" db="EMBL/GenBank/DDBJ databases">
        <authorList>
            <person name="Lanie J.A."/>
            <person name="Ng W.-L."/>
            <person name="Kazmierczak K.M."/>
            <person name="Andrzejewski T.M."/>
            <person name="Davidsen T.M."/>
            <person name="Wayne K.J."/>
            <person name="Tettelin H."/>
            <person name="Glass J.I."/>
            <person name="Rusch D."/>
            <person name="Podicherti R."/>
            <person name="Tsui H.-C.T."/>
            <person name="Winkler M.E."/>
        </authorList>
    </citation>
    <scope>NUCLEOTIDE SEQUENCE</scope>
</reference>
<protein>
    <submittedName>
        <fullName evidence="1">Uncharacterized protein</fullName>
    </submittedName>
</protein>
<feature type="non-terminal residue" evidence="1">
    <location>
        <position position="27"/>
    </location>
</feature>
<proteinExistence type="predicted"/>
<name>A0A382UQD0_9ZZZZ</name>
<sequence length="27" mass="3096">MIKIEKKPTFKDAKDLQSLASMLAPQY</sequence>
<organism evidence="1">
    <name type="scientific">marine metagenome</name>
    <dbReference type="NCBI Taxonomy" id="408172"/>
    <lineage>
        <taxon>unclassified sequences</taxon>
        <taxon>metagenomes</taxon>
        <taxon>ecological metagenomes</taxon>
    </lineage>
</organism>
<dbReference type="AlphaFoldDB" id="A0A382UQD0"/>
<accession>A0A382UQD0</accession>
<dbReference type="EMBL" id="UINC01145993">
    <property type="protein sequence ID" value="SVD36456.1"/>
    <property type="molecule type" value="Genomic_DNA"/>
</dbReference>
<evidence type="ECO:0000313" key="1">
    <source>
        <dbReference type="EMBL" id="SVD36456.1"/>
    </source>
</evidence>